<name>A0ABD4L7Y5_9GAMM</name>
<dbReference type="NCBIfam" id="TIGR00482">
    <property type="entry name" value="nicotinate (nicotinamide) nucleotide adenylyltransferase"/>
    <property type="match status" value="1"/>
</dbReference>
<keyword evidence="9 11" id="KW-0520">NAD</keyword>
<keyword evidence="7 11" id="KW-0547">Nucleotide-binding</keyword>
<evidence type="ECO:0000256" key="6">
    <source>
        <dbReference type="ARBA" id="ARBA00022695"/>
    </source>
</evidence>
<dbReference type="InterPro" id="IPR005248">
    <property type="entry name" value="NadD/NMNAT"/>
</dbReference>
<evidence type="ECO:0000256" key="9">
    <source>
        <dbReference type="ARBA" id="ARBA00023027"/>
    </source>
</evidence>
<evidence type="ECO:0000256" key="4">
    <source>
        <dbReference type="ARBA" id="ARBA00022642"/>
    </source>
</evidence>
<dbReference type="GO" id="GO:0009435">
    <property type="term" value="P:NAD+ biosynthetic process"/>
    <property type="evidence" value="ECO:0007669"/>
    <property type="project" value="UniProtKB-UniRule"/>
</dbReference>
<dbReference type="CDD" id="cd02165">
    <property type="entry name" value="NMNAT"/>
    <property type="match status" value="1"/>
</dbReference>
<dbReference type="GO" id="GO:0005524">
    <property type="term" value="F:ATP binding"/>
    <property type="evidence" value="ECO:0007669"/>
    <property type="project" value="UniProtKB-KW"/>
</dbReference>
<evidence type="ECO:0000256" key="10">
    <source>
        <dbReference type="ARBA" id="ARBA00048721"/>
    </source>
</evidence>
<feature type="domain" description="Cytidyltransferase-like" evidence="12">
    <location>
        <begin position="18"/>
        <end position="198"/>
    </location>
</feature>
<evidence type="ECO:0000256" key="7">
    <source>
        <dbReference type="ARBA" id="ARBA00022741"/>
    </source>
</evidence>
<dbReference type="AlphaFoldDB" id="A0ABD4L7Y5"/>
<comment type="caution">
    <text evidence="13">The sequence shown here is derived from an EMBL/GenBank/DDBJ whole genome shotgun (WGS) entry which is preliminary data.</text>
</comment>
<dbReference type="PANTHER" id="PTHR39321:SF3">
    <property type="entry name" value="PHOSPHOPANTETHEINE ADENYLYLTRANSFERASE"/>
    <property type="match status" value="1"/>
</dbReference>
<dbReference type="InterPro" id="IPR014729">
    <property type="entry name" value="Rossmann-like_a/b/a_fold"/>
</dbReference>
<evidence type="ECO:0000256" key="11">
    <source>
        <dbReference type="HAMAP-Rule" id="MF_00244"/>
    </source>
</evidence>
<keyword evidence="5 11" id="KW-0808">Transferase</keyword>
<keyword evidence="8 11" id="KW-0067">ATP-binding</keyword>
<dbReference type="InterPro" id="IPR004821">
    <property type="entry name" value="Cyt_trans-like"/>
</dbReference>
<keyword evidence="6 11" id="KW-0548">Nucleotidyltransferase</keyword>
<evidence type="ECO:0000256" key="3">
    <source>
        <dbReference type="ARBA" id="ARBA00009014"/>
    </source>
</evidence>
<evidence type="ECO:0000313" key="14">
    <source>
        <dbReference type="Proteomes" id="UP000651738"/>
    </source>
</evidence>
<sequence>MVIPVAEQGTAGAPAVAMLGGTFDPVHLGHLRSAVELREVLGLDRVHMIPAHVPPHRAAPGVSSAERLAMLRLGIGETPGLVADDRELRRQGPSYSVDTLASLRAELGTRARLIMAVGHDAFLRLAEWRDPEGLFTQAHVVVIERPDHQAPLPATLRPLLAGREVTSVAALMAAPRGGLLRLALPTRLAISATGIRRRLAEGRSVHYLLPEAVRRHIESRDLYRGDGAAPGGETR</sequence>
<dbReference type="NCBIfam" id="TIGR00125">
    <property type="entry name" value="cyt_tran_rel"/>
    <property type="match status" value="1"/>
</dbReference>
<dbReference type="Pfam" id="PF01467">
    <property type="entry name" value="CTP_transf_like"/>
    <property type="match status" value="1"/>
</dbReference>
<dbReference type="EC" id="2.7.7.18" evidence="11"/>
<dbReference type="GO" id="GO:0004515">
    <property type="term" value="F:nicotinate-nucleotide adenylyltransferase activity"/>
    <property type="evidence" value="ECO:0007669"/>
    <property type="project" value="UniProtKB-UniRule"/>
</dbReference>
<evidence type="ECO:0000259" key="12">
    <source>
        <dbReference type="Pfam" id="PF01467"/>
    </source>
</evidence>
<keyword evidence="4 11" id="KW-0662">Pyridine nucleotide biosynthesis</keyword>
<comment type="catalytic activity">
    <reaction evidence="10 11">
        <text>nicotinate beta-D-ribonucleotide + ATP + H(+) = deamido-NAD(+) + diphosphate</text>
        <dbReference type="Rhea" id="RHEA:22860"/>
        <dbReference type="ChEBI" id="CHEBI:15378"/>
        <dbReference type="ChEBI" id="CHEBI:30616"/>
        <dbReference type="ChEBI" id="CHEBI:33019"/>
        <dbReference type="ChEBI" id="CHEBI:57502"/>
        <dbReference type="ChEBI" id="CHEBI:58437"/>
        <dbReference type="EC" id="2.7.7.18"/>
    </reaction>
</comment>
<dbReference type="Gene3D" id="3.40.50.620">
    <property type="entry name" value="HUPs"/>
    <property type="match status" value="1"/>
</dbReference>
<comment type="function">
    <text evidence="1 11">Catalyzes the reversible adenylation of nicotinate mononucleotide (NaMN) to nicotinic acid adenine dinucleotide (NaAD).</text>
</comment>
<proteinExistence type="inferred from homology"/>
<dbReference type="NCBIfam" id="NF000839">
    <property type="entry name" value="PRK00071.1-1"/>
    <property type="match status" value="1"/>
</dbReference>
<comment type="pathway">
    <text evidence="2 11">Cofactor biosynthesis; NAD(+) biosynthesis; deamido-NAD(+) from nicotinate D-ribonucleotide: step 1/1.</text>
</comment>
<dbReference type="EMBL" id="JAEDAF010000022">
    <property type="protein sequence ID" value="MBH8581811.1"/>
    <property type="molecule type" value="Genomic_DNA"/>
</dbReference>
<accession>A0ABD4L7Y5</accession>
<organism evidence="13 14">
    <name type="scientific">Bisbaumannia pacifica</name>
    <dbReference type="NCBI Taxonomy" id="77098"/>
    <lineage>
        <taxon>Bacteria</taxon>
        <taxon>Pseudomonadati</taxon>
        <taxon>Pseudomonadota</taxon>
        <taxon>Gammaproteobacteria</taxon>
        <taxon>Oceanospirillales</taxon>
        <taxon>Halomonadaceae</taxon>
        <taxon>Bisbaumannia</taxon>
    </lineage>
</organism>
<evidence type="ECO:0000256" key="2">
    <source>
        <dbReference type="ARBA" id="ARBA00005019"/>
    </source>
</evidence>
<reference evidence="13 14" key="1">
    <citation type="submission" date="2020-12" db="EMBL/GenBank/DDBJ databases">
        <title>Draft genome sequence of Halomonas pacifica strain CARE-V15.</title>
        <authorList>
            <person name="Vignesh N."/>
            <person name="Thabitha A."/>
            <person name="Saravanan R."/>
            <person name="Manigandan V."/>
        </authorList>
    </citation>
    <scope>NUCLEOTIDE SEQUENCE [LARGE SCALE GENOMIC DNA]</scope>
    <source>
        <strain evidence="13 14">CARE-V15</strain>
    </source>
</reference>
<evidence type="ECO:0000256" key="5">
    <source>
        <dbReference type="ARBA" id="ARBA00022679"/>
    </source>
</evidence>
<dbReference type="Proteomes" id="UP000651738">
    <property type="component" value="Unassembled WGS sequence"/>
</dbReference>
<evidence type="ECO:0000256" key="8">
    <source>
        <dbReference type="ARBA" id="ARBA00022840"/>
    </source>
</evidence>
<dbReference type="HAMAP" id="MF_00244">
    <property type="entry name" value="NaMN_adenylyltr"/>
    <property type="match status" value="1"/>
</dbReference>
<protein>
    <recommendedName>
        <fullName evidence="11">Probable nicotinate-nucleotide adenylyltransferase</fullName>
        <ecNumber evidence="11">2.7.7.18</ecNumber>
    </recommendedName>
    <alternativeName>
        <fullName evidence="11">Deamido-NAD(+) diphosphorylase</fullName>
    </alternativeName>
    <alternativeName>
        <fullName evidence="11">Deamido-NAD(+) pyrophosphorylase</fullName>
    </alternativeName>
    <alternativeName>
        <fullName evidence="11">Nicotinate mononucleotide adenylyltransferase</fullName>
        <shortName evidence="11">NaMN adenylyltransferase</shortName>
    </alternativeName>
</protein>
<dbReference type="PANTHER" id="PTHR39321">
    <property type="entry name" value="NICOTINATE-NUCLEOTIDE ADENYLYLTRANSFERASE-RELATED"/>
    <property type="match status" value="1"/>
</dbReference>
<evidence type="ECO:0000313" key="13">
    <source>
        <dbReference type="EMBL" id="MBH8581811.1"/>
    </source>
</evidence>
<gene>
    <name evidence="11 13" type="primary">nadD</name>
    <name evidence="13" type="ORF">I7V36_17050</name>
</gene>
<comment type="similarity">
    <text evidence="3 11">Belongs to the NadD family.</text>
</comment>
<dbReference type="SUPFAM" id="SSF52374">
    <property type="entry name" value="Nucleotidylyl transferase"/>
    <property type="match status" value="1"/>
</dbReference>
<evidence type="ECO:0000256" key="1">
    <source>
        <dbReference type="ARBA" id="ARBA00002324"/>
    </source>
</evidence>